<dbReference type="RefSeq" id="WP_314510416.1">
    <property type="nucleotide sequence ID" value="NZ_JASJOU010000002.1"/>
</dbReference>
<dbReference type="AlphaFoldDB" id="A0AAE3QZB0"/>
<reference evidence="1" key="1">
    <citation type="submission" date="2023-05" db="EMBL/GenBank/DDBJ databases">
        <authorList>
            <person name="Zhang X."/>
        </authorList>
    </citation>
    <scope>NUCLEOTIDE SEQUENCE</scope>
    <source>
        <strain evidence="1">BD1B2-1</strain>
    </source>
</reference>
<gene>
    <name evidence="1" type="ORF">QNI22_09540</name>
</gene>
<dbReference type="Proteomes" id="UP001232063">
    <property type="component" value="Unassembled WGS sequence"/>
</dbReference>
<accession>A0AAE3QZB0</accession>
<keyword evidence="2" id="KW-1185">Reference proteome</keyword>
<evidence type="ECO:0008006" key="3">
    <source>
        <dbReference type="Google" id="ProtNLM"/>
    </source>
</evidence>
<proteinExistence type="predicted"/>
<sequence length="504" mass="58938">MIKDFDSLESQLADAIDSYDLSAIVHISQQLPADAPEDWRLYVLESGFLVLLSYLEYDQMCGKLSDGGLDYMDEVIEEAEKFYGSPLTFQRAQVLYQRYEEFKSTDTTLAQVYLRQAIAELTDELQVHPDNSLARSLRARLYDQQAQLDVENAYTYWKSALDDINRLEESIELKLWILYHSWEKPNPSLLKAQELAQKQFEVKIEYQLTMNPDLIWQLLEGGIRILEGKDMPELKEAVSMWLDQSLDWYNPQAKPSVLRSAGLLLSGQGKKHQQVDYLDKAAECFEQFIQKEPAHAMEVYYLAEVWKSYADILDKQGESGLKYIAKAWLVYREHEEIVKINLSPLFHYAEFMEQLYYRNDFPNRPSAEEVLSLAEEVEEAGNGHYSGPGMIQVRMALVHKDIDTALYHLNRLLLRFELLIDNQIKTMYQTLPKQAPEILTDFLKQAVDFMEEITSNYCYDPKYSQAELNQLTREETKAAWQNRMEELRQTQIRRRNYEDQNPIV</sequence>
<comment type="caution">
    <text evidence="1">The sequence shown here is derived from an EMBL/GenBank/DDBJ whole genome shotgun (WGS) entry which is preliminary data.</text>
</comment>
<name>A0AAE3QZB0_9BACT</name>
<evidence type="ECO:0000313" key="2">
    <source>
        <dbReference type="Proteomes" id="UP001232063"/>
    </source>
</evidence>
<evidence type="ECO:0000313" key="1">
    <source>
        <dbReference type="EMBL" id="MDJ1500891.1"/>
    </source>
</evidence>
<protein>
    <recommendedName>
        <fullName evidence="3">Tetratricopeptide repeat protein</fullName>
    </recommendedName>
</protein>
<organism evidence="1 2">
    <name type="scientific">Xanthocytophaga agilis</name>
    <dbReference type="NCBI Taxonomy" id="3048010"/>
    <lineage>
        <taxon>Bacteria</taxon>
        <taxon>Pseudomonadati</taxon>
        <taxon>Bacteroidota</taxon>
        <taxon>Cytophagia</taxon>
        <taxon>Cytophagales</taxon>
        <taxon>Rhodocytophagaceae</taxon>
        <taxon>Xanthocytophaga</taxon>
    </lineage>
</organism>
<dbReference type="EMBL" id="JASJOU010000002">
    <property type="protein sequence ID" value="MDJ1500891.1"/>
    <property type="molecule type" value="Genomic_DNA"/>
</dbReference>